<sequence>MWGEVWSWLQILLWVVDAVAIAAVIILGALMVLDKNRGEAVSATAPQVAAVKIALGVAIASSAVTIATWFA</sequence>
<dbReference type="EMBL" id="RXIR01000024">
    <property type="protein sequence ID" value="TVS26980.1"/>
    <property type="molecule type" value="Genomic_DNA"/>
</dbReference>
<keyword evidence="1" id="KW-0812">Transmembrane</keyword>
<accession>A0A6C1TV43</accession>
<evidence type="ECO:0000313" key="2">
    <source>
        <dbReference type="EMBL" id="TVS26980.1"/>
    </source>
</evidence>
<evidence type="ECO:0000256" key="1">
    <source>
        <dbReference type="SAM" id="Phobius"/>
    </source>
</evidence>
<gene>
    <name evidence="2" type="ORF">EKI59_09735</name>
</gene>
<dbReference type="OrthoDB" id="4421541at2"/>
<name>A0A6C1TV43_9CORY</name>
<protein>
    <recommendedName>
        <fullName evidence="4">DUF2516 family protein</fullName>
    </recommendedName>
</protein>
<keyword evidence="1" id="KW-0472">Membrane</keyword>
<comment type="caution">
    <text evidence="2">The sequence shown here is derived from an EMBL/GenBank/DDBJ whole genome shotgun (WGS) entry which is preliminary data.</text>
</comment>
<proteinExistence type="predicted"/>
<evidence type="ECO:0008006" key="4">
    <source>
        <dbReference type="Google" id="ProtNLM"/>
    </source>
</evidence>
<organism evidence="2 3">
    <name type="scientific">Corynebacterium sanguinis</name>
    <dbReference type="NCBI Taxonomy" id="2594913"/>
    <lineage>
        <taxon>Bacteria</taxon>
        <taxon>Bacillati</taxon>
        <taxon>Actinomycetota</taxon>
        <taxon>Actinomycetes</taxon>
        <taxon>Mycobacteriales</taxon>
        <taxon>Corynebacteriaceae</taxon>
        <taxon>Corynebacterium</taxon>
    </lineage>
</organism>
<keyword evidence="1" id="KW-1133">Transmembrane helix</keyword>
<dbReference type="AlphaFoldDB" id="A0A6C1TV43"/>
<dbReference type="Proteomes" id="UP000336646">
    <property type="component" value="Unassembled WGS sequence"/>
</dbReference>
<feature type="transmembrane region" description="Helical" evidence="1">
    <location>
        <begin position="53"/>
        <end position="70"/>
    </location>
</feature>
<feature type="transmembrane region" description="Helical" evidence="1">
    <location>
        <begin position="12"/>
        <end position="33"/>
    </location>
</feature>
<reference evidence="2 3" key="1">
    <citation type="submission" date="2018-12" db="EMBL/GenBank/DDBJ databases">
        <title>Corynebacterium sanguinis sp. nov., a clinically-associated and environmental corynebacterium.</title>
        <authorList>
            <person name="Gonzales-Siles L."/>
            <person name="Jaen-Luchoro D."/>
            <person name="Cardew S."/>
            <person name="Inganas E."/>
            <person name="Ohlen M."/>
            <person name="Jensie-Markopolous S."/>
            <person name="Pinyeiro-Iglesias B."/>
            <person name="Molin K."/>
            <person name="Skovbjerg S."/>
            <person name="Svensson-Stadler L."/>
            <person name="Funke G."/>
            <person name="Moore E.R.B."/>
        </authorList>
    </citation>
    <scope>NUCLEOTIDE SEQUENCE [LARGE SCALE GENOMIC DNA]</scope>
    <source>
        <strain evidence="2 3">58734</strain>
    </source>
</reference>
<evidence type="ECO:0000313" key="3">
    <source>
        <dbReference type="Proteomes" id="UP000336646"/>
    </source>
</evidence>